<evidence type="ECO:0000313" key="3">
    <source>
        <dbReference type="EMBL" id="GGL91817.1"/>
    </source>
</evidence>
<feature type="transmembrane region" description="Helical" evidence="1">
    <location>
        <begin position="25"/>
        <end position="43"/>
    </location>
</feature>
<accession>A0A917SNY8</accession>
<reference evidence="3" key="2">
    <citation type="submission" date="2020-09" db="EMBL/GenBank/DDBJ databases">
        <authorList>
            <person name="Sun Q."/>
            <person name="Zhou Y."/>
        </authorList>
    </citation>
    <scope>NUCLEOTIDE SEQUENCE</scope>
    <source>
        <strain evidence="3">CGMCC 4.7308</strain>
    </source>
</reference>
<gene>
    <name evidence="3" type="ORF">GCM10011594_09510</name>
</gene>
<keyword evidence="1" id="KW-0812">Transmembrane</keyword>
<organism evidence="3 4">
    <name type="scientific">Nakamurella endophytica</name>
    <dbReference type="NCBI Taxonomy" id="1748367"/>
    <lineage>
        <taxon>Bacteria</taxon>
        <taxon>Bacillati</taxon>
        <taxon>Actinomycetota</taxon>
        <taxon>Actinomycetes</taxon>
        <taxon>Nakamurellales</taxon>
        <taxon>Nakamurellaceae</taxon>
        <taxon>Nakamurella</taxon>
    </lineage>
</organism>
<dbReference type="EMBL" id="BMNA01000002">
    <property type="protein sequence ID" value="GGL91817.1"/>
    <property type="molecule type" value="Genomic_DNA"/>
</dbReference>
<dbReference type="Pfam" id="PF04993">
    <property type="entry name" value="TfoX_N"/>
    <property type="match status" value="1"/>
</dbReference>
<dbReference type="Proteomes" id="UP000655208">
    <property type="component" value="Unassembled WGS sequence"/>
</dbReference>
<name>A0A917SNY8_9ACTN</name>
<evidence type="ECO:0000259" key="2">
    <source>
        <dbReference type="Pfam" id="PF04993"/>
    </source>
</evidence>
<proteinExistence type="predicted"/>
<dbReference type="Gene3D" id="3.30.1460.30">
    <property type="entry name" value="YgaC/TfoX-N like chaperone"/>
    <property type="match status" value="1"/>
</dbReference>
<keyword evidence="1" id="KW-1133">Transmembrane helix</keyword>
<protein>
    <recommendedName>
        <fullName evidence="2">TfoX N-terminal domain-containing protein</fullName>
    </recommendedName>
</protein>
<keyword evidence="4" id="KW-1185">Reference proteome</keyword>
<dbReference type="RefSeq" id="WP_188940367.1">
    <property type="nucleotide sequence ID" value="NZ_BMNA01000002.1"/>
</dbReference>
<dbReference type="SUPFAM" id="SSF159894">
    <property type="entry name" value="YgaC/TfoX-N like"/>
    <property type="match status" value="1"/>
</dbReference>
<reference evidence="3" key="1">
    <citation type="journal article" date="2014" name="Int. J. Syst. Evol. Microbiol.">
        <title>Complete genome sequence of Corynebacterium casei LMG S-19264T (=DSM 44701T), isolated from a smear-ripened cheese.</title>
        <authorList>
            <consortium name="US DOE Joint Genome Institute (JGI-PGF)"/>
            <person name="Walter F."/>
            <person name="Albersmeier A."/>
            <person name="Kalinowski J."/>
            <person name="Ruckert C."/>
        </authorList>
    </citation>
    <scope>NUCLEOTIDE SEQUENCE</scope>
    <source>
        <strain evidence="3">CGMCC 4.7308</strain>
    </source>
</reference>
<evidence type="ECO:0000313" key="4">
    <source>
        <dbReference type="Proteomes" id="UP000655208"/>
    </source>
</evidence>
<sequence>MPYDRALADRIRALLDDQPDLTEKAMFGGLAFLVGGAMAVAAGSQGDVMVRVDPAESDGLVADGGAHRMVMRGREMDGWLRVPAAHLDDAALERWVRRGVARASSLRST</sequence>
<evidence type="ECO:0000256" key="1">
    <source>
        <dbReference type="SAM" id="Phobius"/>
    </source>
</evidence>
<feature type="domain" description="TfoX N-terminal" evidence="2">
    <location>
        <begin position="14"/>
        <end position="102"/>
    </location>
</feature>
<comment type="caution">
    <text evidence="3">The sequence shown here is derived from an EMBL/GenBank/DDBJ whole genome shotgun (WGS) entry which is preliminary data.</text>
</comment>
<dbReference type="AlphaFoldDB" id="A0A917SNY8"/>
<dbReference type="InterPro" id="IPR007076">
    <property type="entry name" value="TfoX_N"/>
</dbReference>
<keyword evidence="1" id="KW-0472">Membrane</keyword>